<reference evidence="2 3" key="1">
    <citation type="submission" date="2024-04" db="EMBL/GenBank/DDBJ databases">
        <authorList>
            <person name="Rising A."/>
            <person name="Reimegard J."/>
            <person name="Sonavane S."/>
            <person name="Akerstrom W."/>
            <person name="Nylinder S."/>
            <person name="Hedman E."/>
            <person name="Kallberg Y."/>
        </authorList>
    </citation>
    <scope>NUCLEOTIDE SEQUENCE [LARGE SCALE GENOMIC DNA]</scope>
</reference>
<evidence type="ECO:0000313" key="3">
    <source>
        <dbReference type="Proteomes" id="UP001497382"/>
    </source>
</evidence>
<feature type="domain" description="MATH" evidence="1">
    <location>
        <begin position="7"/>
        <end position="101"/>
    </location>
</feature>
<protein>
    <recommendedName>
        <fullName evidence="1">MATH domain-containing protein</fullName>
    </recommendedName>
</protein>
<accession>A0AAV2BV13</accession>
<gene>
    <name evidence="2" type="ORF">LARSCL_LOCUS21398</name>
</gene>
<organism evidence="2 3">
    <name type="scientific">Larinioides sclopetarius</name>
    <dbReference type="NCBI Taxonomy" id="280406"/>
    <lineage>
        <taxon>Eukaryota</taxon>
        <taxon>Metazoa</taxon>
        <taxon>Ecdysozoa</taxon>
        <taxon>Arthropoda</taxon>
        <taxon>Chelicerata</taxon>
        <taxon>Arachnida</taxon>
        <taxon>Araneae</taxon>
        <taxon>Araneomorphae</taxon>
        <taxon>Entelegynae</taxon>
        <taxon>Araneoidea</taxon>
        <taxon>Araneidae</taxon>
        <taxon>Larinioides</taxon>
    </lineage>
</organism>
<evidence type="ECO:0000313" key="2">
    <source>
        <dbReference type="EMBL" id="CAL1299504.1"/>
    </source>
</evidence>
<dbReference type="AlphaFoldDB" id="A0AAV2BV13"/>
<comment type="caution">
    <text evidence="2">The sequence shown here is derived from an EMBL/GenBank/DDBJ whole genome shotgun (WGS) entry which is preliminary data.</text>
</comment>
<dbReference type="InterPro" id="IPR008974">
    <property type="entry name" value="TRAF-like"/>
</dbReference>
<dbReference type="SUPFAM" id="SSF49599">
    <property type="entry name" value="TRAF domain-like"/>
    <property type="match status" value="1"/>
</dbReference>
<proteinExistence type="predicted"/>
<dbReference type="PROSITE" id="PS50144">
    <property type="entry name" value="MATH"/>
    <property type="match status" value="1"/>
</dbReference>
<name>A0AAV2BV13_9ARAC</name>
<dbReference type="Gene3D" id="2.60.210.10">
    <property type="entry name" value="Apoptosis, Tumor Necrosis Factor Receptor Associated Protein 2, Chain A"/>
    <property type="match status" value="1"/>
</dbReference>
<evidence type="ECO:0000259" key="1">
    <source>
        <dbReference type="PROSITE" id="PS50144"/>
    </source>
</evidence>
<sequence length="101" mass="11563">MENGKKEYTFFWLIENYSYSWHKNGEKLISPPFTAEGLEGTAWDLGLYPRGLRDEYKGYVSLFLNRSATDEGPESYSIAYELAVLAADGSLLRSVKYEYAL</sequence>
<dbReference type="InterPro" id="IPR002083">
    <property type="entry name" value="MATH/TRAF_dom"/>
</dbReference>
<dbReference type="Proteomes" id="UP001497382">
    <property type="component" value="Unassembled WGS sequence"/>
</dbReference>
<dbReference type="EMBL" id="CAXIEN010000505">
    <property type="protein sequence ID" value="CAL1299504.1"/>
    <property type="molecule type" value="Genomic_DNA"/>
</dbReference>
<dbReference type="Pfam" id="PF22486">
    <property type="entry name" value="MATH_2"/>
    <property type="match status" value="1"/>
</dbReference>
<keyword evidence="3" id="KW-1185">Reference proteome</keyword>